<sequence>MPEFLQEKGSAPTALLMFTGYVEIFACCEKCMLERTNLHVINYSLHQSVHTLHTRDIHPDTRHYPS</sequence>
<evidence type="ECO:0000313" key="2">
    <source>
        <dbReference type="Proteomes" id="UP000095085"/>
    </source>
</evidence>
<dbReference type="AlphaFoldDB" id="A0A1E4RDA2"/>
<dbReference type="GeneID" id="30997694"/>
<proteinExistence type="predicted"/>
<reference evidence="2" key="1">
    <citation type="submission" date="2016-05" db="EMBL/GenBank/DDBJ databases">
        <title>Comparative genomics of biotechnologically important yeasts.</title>
        <authorList>
            <consortium name="DOE Joint Genome Institute"/>
            <person name="Riley R."/>
            <person name="Haridas S."/>
            <person name="Wolfe K.H."/>
            <person name="Lopes M.R."/>
            <person name="Hittinger C.T."/>
            <person name="Goker M."/>
            <person name="Salamov A."/>
            <person name="Wisecaver J."/>
            <person name="Long T.M."/>
            <person name="Aerts A.L."/>
            <person name="Barry K."/>
            <person name="Choi C."/>
            <person name="Clum A."/>
            <person name="Coughlan A.Y."/>
            <person name="Deshpande S."/>
            <person name="Douglass A.P."/>
            <person name="Hanson S.J."/>
            <person name="Klenk H.-P."/>
            <person name="Labutti K."/>
            <person name="Lapidus A."/>
            <person name="Lindquist E."/>
            <person name="Lipzen A."/>
            <person name="Meier-Kolthoff J.P."/>
            <person name="Ohm R.A."/>
            <person name="Otillar R.P."/>
            <person name="Pangilinan J."/>
            <person name="Peng Y."/>
            <person name="Rokas A."/>
            <person name="Rosa C.A."/>
            <person name="Scheuner C."/>
            <person name="Sibirny A.A."/>
            <person name="Slot J.C."/>
            <person name="Stielow J.B."/>
            <person name="Sun H."/>
            <person name="Kurtzman C.P."/>
            <person name="Blackwell M."/>
            <person name="Grigoriev I.V."/>
            <person name="Jeffries T.W."/>
        </authorList>
    </citation>
    <scope>NUCLEOTIDE SEQUENCE [LARGE SCALE GENOMIC DNA]</scope>
    <source>
        <strain evidence="2">NRRL Y-1933</strain>
    </source>
</reference>
<dbReference type="Proteomes" id="UP000095085">
    <property type="component" value="Unassembled WGS sequence"/>
</dbReference>
<evidence type="ECO:0000313" key="1">
    <source>
        <dbReference type="EMBL" id="ODV65206.1"/>
    </source>
</evidence>
<protein>
    <submittedName>
        <fullName evidence="1">Uncharacterized protein</fullName>
    </submittedName>
</protein>
<accession>A0A1E4RDA2</accession>
<dbReference type="RefSeq" id="XP_020074273.1">
    <property type="nucleotide sequence ID" value="XM_020223145.1"/>
</dbReference>
<gene>
    <name evidence="1" type="ORF">HYPBUDRAFT_231412</name>
</gene>
<keyword evidence="2" id="KW-1185">Reference proteome</keyword>
<organism evidence="1 2">
    <name type="scientific">Hyphopichia burtonii NRRL Y-1933</name>
    <dbReference type="NCBI Taxonomy" id="984485"/>
    <lineage>
        <taxon>Eukaryota</taxon>
        <taxon>Fungi</taxon>
        <taxon>Dikarya</taxon>
        <taxon>Ascomycota</taxon>
        <taxon>Saccharomycotina</taxon>
        <taxon>Pichiomycetes</taxon>
        <taxon>Debaryomycetaceae</taxon>
        <taxon>Hyphopichia</taxon>
    </lineage>
</organism>
<dbReference type="EMBL" id="KV454545">
    <property type="protein sequence ID" value="ODV65206.1"/>
    <property type="molecule type" value="Genomic_DNA"/>
</dbReference>
<name>A0A1E4RDA2_9ASCO</name>